<dbReference type="Gene3D" id="3.30.565.10">
    <property type="entry name" value="Histidine kinase-like ATPase, C-terminal domain"/>
    <property type="match status" value="1"/>
</dbReference>
<comment type="caution">
    <text evidence="22">The sequence shown here is derived from an EMBL/GenBank/DDBJ whole genome shotgun (WGS) entry which is preliminary data.</text>
</comment>
<dbReference type="GO" id="GO:0016020">
    <property type="term" value="C:membrane"/>
    <property type="evidence" value="ECO:0007669"/>
    <property type="project" value="InterPro"/>
</dbReference>
<evidence type="ECO:0000256" key="18">
    <source>
        <dbReference type="ARBA" id="ARBA00030800"/>
    </source>
</evidence>
<dbReference type="InterPro" id="IPR036890">
    <property type="entry name" value="HATPase_C_sf"/>
</dbReference>
<organism evidence="22 23">
    <name type="scientific">Flavobacterium restrictum</name>
    <dbReference type="NCBI Taxonomy" id="2594428"/>
    <lineage>
        <taxon>Bacteria</taxon>
        <taxon>Pseudomonadati</taxon>
        <taxon>Bacteroidota</taxon>
        <taxon>Flavobacteriia</taxon>
        <taxon>Flavobacteriales</taxon>
        <taxon>Flavobacteriaceae</taxon>
        <taxon>Flavobacterium</taxon>
    </lineage>
</organism>
<accession>A0A553E2H4</accession>
<keyword evidence="16" id="KW-0411">Iron-sulfur</keyword>
<dbReference type="GO" id="GO:0051539">
    <property type="term" value="F:4 iron, 4 sulfur cluster binding"/>
    <property type="evidence" value="ECO:0007669"/>
    <property type="project" value="UniProtKB-KW"/>
</dbReference>
<evidence type="ECO:0000259" key="21">
    <source>
        <dbReference type="PROSITE" id="PS50109"/>
    </source>
</evidence>
<dbReference type="PANTHER" id="PTHR24421:SF10">
    <property type="entry name" value="NITRATE_NITRITE SENSOR PROTEIN NARQ"/>
    <property type="match status" value="1"/>
</dbReference>
<dbReference type="GO" id="GO:0046983">
    <property type="term" value="F:protein dimerization activity"/>
    <property type="evidence" value="ECO:0007669"/>
    <property type="project" value="InterPro"/>
</dbReference>
<dbReference type="SMART" id="SM00387">
    <property type="entry name" value="HATPase_c"/>
    <property type="match status" value="1"/>
</dbReference>
<dbReference type="EC" id="2.7.13.3" evidence="4"/>
<keyword evidence="15" id="KW-0902">Two-component regulatory system</keyword>
<dbReference type="PANTHER" id="PTHR24421">
    <property type="entry name" value="NITRATE/NITRITE SENSOR PROTEIN NARX-RELATED"/>
    <property type="match status" value="1"/>
</dbReference>
<evidence type="ECO:0000256" key="9">
    <source>
        <dbReference type="ARBA" id="ARBA00022679"/>
    </source>
</evidence>
<evidence type="ECO:0000256" key="10">
    <source>
        <dbReference type="ARBA" id="ARBA00022723"/>
    </source>
</evidence>
<evidence type="ECO:0000313" key="22">
    <source>
        <dbReference type="EMBL" id="TRX39229.1"/>
    </source>
</evidence>
<keyword evidence="20" id="KW-0472">Membrane</keyword>
<dbReference type="Proteomes" id="UP000316371">
    <property type="component" value="Unassembled WGS sequence"/>
</dbReference>
<evidence type="ECO:0000256" key="19">
    <source>
        <dbReference type="SAM" id="Coils"/>
    </source>
</evidence>
<dbReference type="InterPro" id="IPR003594">
    <property type="entry name" value="HATPase_dom"/>
</dbReference>
<dbReference type="PRINTS" id="PR00344">
    <property type="entry name" value="BCTRLSENSOR"/>
</dbReference>
<comment type="cofactor">
    <cofactor evidence="2">
        <name>[4Fe-4S] cluster</name>
        <dbReference type="ChEBI" id="CHEBI:49883"/>
    </cofactor>
</comment>
<evidence type="ECO:0000256" key="13">
    <source>
        <dbReference type="ARBA" id="ARBA00022840"/>
    </source>
</evidence>
<dbReference type="EMBL" id="VJZT01000009">
    <property type="protein sequence ID" value="TRX39229.1"/>
    <property type="molecule type" value="Genomic_DNA"/>
</dbReference>
<feature type="domain" description="Histidine kinase" evidence="21">
    <location>
        <begin position="401"/>
        <end position="596"/>
    </location>
</feature>
<evidence type="ECO:0000256" key="2">
    <source>
        <dbReference type="ARBA" id="ARBA00001966"/>
    </source>
</evidence>
<comment type="function">
    <text evidence="17">Member of the two-component regulatory system NreB/NreC involved in the control of dissimilatory nitrate/nitrite reduction in response to oxygen. NreB functions as a direct oxygen sensor histidine kinase which is autophosphorylated, in the absence of oxygen, probably at the conserved histidine residue, and transfers its phosphate group probably to a conserved aspartate residue of NreC. NreB/NreC activates the expression of the nitrate (narGHJI) and nitrite (nir) reductase operons, as well as the putative nitrate transporter gene narT.</text>
</comment>
<dbReference type="AlphaFoldDB" id="A0A553E2H4"/>
<keyword evidence="13" id="KW-0067">ATP-binding</keyword>
<proteinExistence type="predicted"/>
<dbReference type="Gene3D" id="1.20.5.1930">
    <property type="match status" value="1"/>
</dbReference>
<keyword evidence="23" id="KW-1185">Reference proteome</keyword>
<evidence type="ECO:0000256" key="20">
    <source>
        <dbReference type="SAM" id="Phobius"/>
    </source>
</evidence>
<name>A0A553E2H4_9FLAO</name>
<dbReference type="CDD" id="cd16917">
    <property type="entry name" value="HATPase_UhpB-NarQ-NarX-like"/>
    <property type="match status" value="1"/>
</dbReference>
<keyword evidence="19" id="KW-0175">Coiled coil</keyword>
<keyword evidence="8" id="KW-0597">Phosphoprotein</keyword>
<feature type="coiled-coil region" evidence="19">
    <location>
        <begin position="307"/>
        <end position="334"/>
    </location>
</feature>
<dbReference type="GO" id="GO:0005737">
    <property type="term" value="C:cytoplasm"/>
    <property type="evidence" value="ECO:0007669"/>
    <property type="project" value="UniProtKB-SubCell"/>
</dbReference>
<keyword evidence="9" id="KW-0808">Transferase</keyword>
<dbReference type="Pfam" id="PF02518">
    <property type="entry name" value="HATPase_c"/>
    <property type="match status" value="1"/>
</dbReference>
<evidence type="ECO:0000313" key="23">
    <source>
        <dbReference type="Proteomes" id="UP000316371"/>
    </source>
</evidence>
<keyword evidence="20" id="KW-1133">Transmembrane helix</keyword>
<dbReference type="InterPro" id="IPR050482">
    <property type="entry name" value="Sensor_HK_TwoCompSys"/>
</dbReference>
<evidence type="ECO:0000256" key="7">
    <source>
        <dbReference type="ARBA" id="ARBA00022490"/>
    </source>
</evidence>
<keyword evidence="10" id="KW-0479">Metal-binding</keyword>
<sequence>MQRKIKKMQFGILIWLLQVSVAYCQYDTRLSTLEKKYDMRGSDKMIQGLSTISYPKLNKADKAYYLYLKANALLYLEKKDIAYKEFITSKKIYLQIDSIEKAMDINLKMSYLLISLKKNTLEYENYIAAALTYYNSSTNIHNKIKGLISIASLKINETHAKESILLFKQAMKLSEPLDNDDQKSSINNNLAVLYNERMLMPDSALYYLKKDYAYSIKIKDNYAICVNLINQASSYSKKKDIKTAIHLLNQADSIPLKQDRLEMKFYINYYKNLYYKESNDYKKAILYLEKSNLYRDSLEGEKQNLAINELHTKYKTQEKELENLQLKTNIKNNRLLLYSIILVLIVLVTISILGYKNITKKKRIAEQDRLIKIQELEKVLKNQELNNIDLMLESQEKERQNIANELHDNLGSMLATLKLNFQNLKRQKEDLDLQENKLYDKTDALLEEAYQKVRNIAHLKNLGVIGNEGLLVAVYNMAEKMSVLEKLKINVIPFGLNERLDNTIEVTLFRMIQELCTNIIKHSQATEVNIYLTQGDNTEINIIIEDNGKGFDPKTIVLKSGIGLKNMEKKVEQMGGTFTIDSIPTKGTSIIIDLPL</sequence>
<protein>
    <recommendedName>
        <fullName evidence="5">Oxygen sensor histidine kinase NreB</fullName>
        <ecNumber evidence="4">2.7.13.3</ecNumber>
    </recommendedName>
    <alternativeName>
        <fullName evidence="18">Nitrogen regulation protein B</fullName>
    </alternativeName>
</protein>
<keyword evidence="11" id="KW-0547">Nucleotide-binding</keyword>
<dbReference type="Pfam" id="PF07730">
    <property type="entry name" value="HisKA_3"/>
    <property type="match status" value="1"/>
</dbReference>
<evidence type="ECO:0000256" key="4">
    <source>
        <dbReference type="ARBA" id="ARBA00012438"/>
    </source>
</evidence>
<gene>
    <name evidence="22" type="ORF">FNW21_09850</name>
</gene>
<evidence type="ECO:0000256" key="6">
    <source>
        <dbReference type="ARBA" id="ARBA00022485"/>
    </source>
</evidence>
<comment type="catalytic activity">
    <reaction evidence="1">
        <text>ATP + protein L-histidine = ADP + protein N-phospho-L-histidine.</text>
        <dbReference type="EC" id="2.7.13.3"/>
    </reaction>
</comment>
<keyword evidence="14" id="KW-0408">Iron</keyword>
<dbReference type="InterPro" id="IPR004358">
    <property type="entry name" value="Sig_transdc_His_kin-like_C"/>
</dbReference>
<dbReference type="SUPFAM" id="SSF48452">
    <property type="entry name" value="TPR-like"/>
    <property type="match status" value="1"/>
</dbReference>
<keyword evidence="6" id="KW-0004">4Fe-4S</keyword>
<evidence type="ECO:0000256" key="3">
    <source>
        <dbReference type="ARBA" id="ARBA00004496"/>
    </source>
</evidence>
<evidence type="ECO:0000256" key="15">
    <source>
        <dbReference type="ARBA" id="ARBA00023012"/>
    </source>
</evidence>
<keyword evidence="20" id="KW-0812">Transmembrane</keyword>
<dbReference type="PROSITE" id="PS50109">
    <property type="entry name" value="HIS_KIN"/>
    <property type="match status" value="1"/>
</dbReference>
<dbReference type="InterPro" id="IPR011712">
    <property type="entry name" value="Sig_transdc_His_kin_sub3_dim/P"/>
</dbReference>
<comment type="subcellular location">
    <subcellularLocation>
        <location evidence="3">Cytoplasm</location>
    </subcellularLocation>
</comment>
<dbReference type="InterPro" id="IPR011990">
    <property type="entry name" value="TPR-like_helical_dom_sf"/>
</dbReference>
<dbReference type="SUPFAM" id="SSF55874">
    <property type="entry name" value="ATPase domain of HSP90 chaperone/DNA topoisomerase II/histidine kinase"/>
    <property type="match status" value="1"/>
</dbReference>
<evidence type="ECO:0000256" key="14">
    <source>
        <dbReference type="ARBA" id="ARBA00023004"/>
    </source>
</evidence>
<keyword evidence="12 22" id="KW-0418">Kinase</keyword>
<reference evidence="22 23" key="1">
    <citation type="submission" date="2019-07" db="EMBL/GenBank/DDBJ databases">
        <title>Novel species of Flavobacterium.</title>
        <authorList>
            <person name="Liu Q."/>
            <person name="Xin Y.-H."/>
        </authorList>
    </citation>
    <scope>NUCLEOTIDE SEQUENCE [LARGE SCALE GENOMIC DNA]</scope>
    <source>
        <strain evidence="22 23">LB1R34</strain>
    </source>
</reference>
<evidence type="ECO:0000256" key="5">
    <source>
        <dbReference type="ARBA" id="ARBA00017322"/>
    </source>
</evidence>
<dbReference type="Gene3D" id="1.25.40.10">
    <property type="entry name" value="Tetratricopeptide repeat domain"/>
    <property type="match status" value="1"/>
</dbReference>
<dbReference type="GO" id="GO:0005524">
    <property type="term" value="F:ATP binding"/>
    <property type="evidence" value="ECO:0007669"/>
    <property type="project" value="UniProtKB-KW"/>
</dbReference>
<evidence type="ECO:0000256" key="8">
    <source>
        <dbReference type="ARBA" id="ARBA00022553"/>
    </source>
</evidence>
<evidence type="ECO:0000256" key="17">
    <source>
        <dbReference type="ARBA" id="ARBA00024827"/>
    </source>
</evidence>
<evidence type="ECO:0000256" key="12">
    <source>
        <dbReference type="ARBA" id="ARBA00022777"/>
    </source>
</evidence>
<keyword evidence="7" id="KW-0963">Cytoplasm</keyword>
<dbReference type="OrthoDB" id="9778366at2"/>
<dbReference type="GO" id="GO:0046872">
    <property type="term" value="F:metal ion binding"/>
    <property type="evidence" value="ECO:0007669"/>
    <property type="project" value="UniProtKB-KW"/>
</dbReference>
<evidence type="ECO:0000256" key="16">
    <source>
        <dbReference type="ARBA" id="ARBA00023014"/>
    </source>
</evidence>
<evidence type="ECO:0000256" key="1">
    <source>
        <dbReference type="ARBA" id="ARBA00000085"/>
    </source>
</evidence>
<feature type="transmembrane region" description="Helical" evidence="20">
    <location>
        <begin position="335"/>
        <end position="355"/>
    </location>
</feature>
<evidence type="ECO:0000256" key="11">
    <source>
        <dbReference type="ARBA" id="ARBA00022741"/>
    </source>
</evidence>
<feature type="coiled-coil region" evidence="19">
    <location>
        <begin position="373"/>
        <end position="441"/>
    </location>
</feature>
<dbReference type="GO" id="GO:0000155">
    <property type="term" value="F:phosphorelay sensor kinase activity"/>
    <property type="evidence" value="ECO:0007669"/>
    <property type="project" value="InterPro"/>
</dbReference>
<dbReference type="InterPro" id="IPR005467">
    <property type="entry name" value="His_kinase_dom"/>
</dbReference>